<comment type="caution">
    <text evidence="1">The sequence shown here is derived from an EMBL/GenBank/DDBJ whole genome shotgun (WGS) entry which is preliminary data.</text>
</comment>
<gene>
    <name evidence="1" type="ORF">OMS_02640</name>
</gene>
<keyword evidence="2" id="KW-1185">Reference proteome</keyword>
<evidence type="ECO:0000313" key="2">
    <source>
        <dbReference type="Proteomes" id="UP000014210"/>
    </source>
</evidence>
<protein>
    <recommendedName>
        <fullName evidence="3">Transposase</fullName>
    </recommendedName>
</protein>
<dbReference type="EMBL" id="AHYU01000054">
    <property type="protein sequence ID" value="EOT29085.1"/>
    <property type="molecule type" value="Genomic_DNA"/>
</dbReference>
<feature type="non-terminal residue" evidence="1">
    <location>
        <position position="23"/>
    </location>
</feature>
<accession>A0ABP2UWI6</accession>
<sequence length="23" mass="2739">MSHTQLIKDTLNILDLNIHFEEN</sequence>
<proteinExistence type="predicted"/>
<reference evidence="1 2" key="1">
    <citation type="submission" date="2013-03" db="EMBL/GenBank/DDBJ databases">
        <title>The Genome Sequence of Enterococcus durans ATCC_6056 (Illumina only assembly).</title>
        <authorList>
            <consortium name="The Broad Institute Genomics Platform"/>
            <consortium name="The Broad Institute Genome Sequencing Center for Infectious Disease"/>
            <person name="Earl A."/>
            <person name="Russ C."/>
            <person name="Gilmore M."/>
            <person name="Surin D."/>
            <person name="Walker B."/>
            <person name="Young S."/>
            <person name="Zeng Q."/>
            <person name="Gargeya S."/>
            <person name="Fitzgerald M."/>
            <person name="Haas B."/>
            <person name="Abouelleil A."/>
            <person name="Allen A.W."/>
            <person name="Alvarado L."/>
            <person name="Arachchi H.M."/>
            <person name="Berlin A.M."/>
            <person name="Chapman S.B."/>
            <person name="Gainer-Dewar J."/>
            <person name="Goldberg J."/>
            <person name="Griggs A."/>
            <person name="Gujja S."/>
            <person name="Hansen M."/>
            <person name="Howarth C."/>
            <person name="Imamovic A."/>
            <person name="Ireland A."/>
            <person name="Larimer J."/>
            <person name="McCowan C."/>
            <person name="Murphy C."/>
            <person name="Pearson M."/>
            <person name="Poon T.W."/>
            <person name="Priest M."/>
            <person name="Roberts A."/>
            <person name="Saif S."/>
            <person name="Shea T."/>
            <person name="Sisk P."/>
            <person name="Sykes S."/>
            <person name="Wortman J."/>
            <person name="Nusbaum C."/>
            <person name="Birren B."/>
        </authorList>
    </citation>
    <scope>NUCLEOTIDE SEQUENCE [LARGE SCALE GENOMIC DNA]</scope>
    <source>
        <strain evidence="1 2">ATCC 6056</strain>
    </source>
</reference>
<dbReference type="Proteomes" id="UP000014210">
    <property type="component" value="Unassembled WGS sequence"/>
</dbReference>
<organism evidence="1 2">
    <name type="scientific">Enterococcus durans ATCC 6056</name>
    <dbReference type="NCBI Taxonomy" id="1140001"/>
    <lineage>
        <taxon>Bacteria</taxon>
        <taxon>Bacillati</taxon>
        <taxon>Bacillota</taxon>
        <taxon>Bacilli</taxon>
        <taxon>Lactobacillales</taxon>
        <taxon>Enterococcaceae</taxon>
        <taxon>Enterococcus</taxon>
    </lineage>
</organism>
<name>A0ABP2UWI6_9ENTE</name>
<evidence type="ECO:0008006" key="3">
    <source>
        <dbReference type="Google" id="ProtNLM"/>
    </source>
</evidence>
<evidence type="ECO:0000313" key="1">
    <source>
        <dbReference type="EMBL" id="EOT29085.1"/>
    </source>
</evidence>